<sequence>MAAQFIGRFLFQFREKIVELNRNSIIFTQCTEPISKKLAQQACEFAQLLWRFAAQTFRSLRRLKIG</sequence>
<comment type="caution">
    <text evidence="1">The sequence shown here is derived from an EMBL/GenBank/DDBJ whole genome shotgun (WGS) entry which is preliminary data.</text>
</comment>
<proteinExistence type="predicted"/>
<name>A0A4R5W402_9BURK</name>
<keyword evidence="2" id="KW-1185">Reference proteome</keyword>
<accession>A0A4R5W402</accession>
<gene>
    <name evidence="1" type="ORF">E2I14_04705</name>
</gene>
<evidence type="ECO:0000313" key="1">
    <source>
        <dbReference type="EMBL" id="TDK67075.1"/>
    </source>
</evidence>
<dbReference type="EMBL" id="SMYL01000002">
    <property type="protein sequence ID" value="TDK67075.1"/>
    <property type="molecule type" value="Genomic_DNA"/>
</dbReference>
<reference evidence="1 2" key="1">
    <citation type="submission" date="2019-03" db="EMBL/GenBank/DDBJ databases">
        <title>Sapientia aquatica gen. nov., sp. nov., isolated from a crater lake.</title>
        <authorList>
            <person name="Felfoldi T."/>
            <person name="Szabo A."/>
            <person name="Toth E."/>
            <person name="Schumann P."/>
            <person name="Keki Z."/>
            <person name="Marialigeti K."/>
            <person name="Mathe I."/>
        </authorList>
    </citation>
    <scope>NUCLEOTIDE SEQUENCE [LARGE SCALE GENOMIC DNA]</scope>
    <source>
        <strain evidence="1 2">SA-152</strain>
    </source>
</reference>
<dbReference type="Proteomes" id="UP000294829">
    <property type="component" value="Unassembled WGS sequence"/>
</dbReference>
<dbReference type="AlphaFoldDB" id="A0A4R5W402"/>
<evidence type="ECO:0000313" key="2">
    <source>
        <dbReference type="Proteomes" id="UP000294829"/>
    </source>
</evidence>
<dbReference type="RefSeq" id="WP_133325961.1">
    <property type="nucleotide sequence ID" value="NZ_SMYL01000002.1"/>
</dbReference>
<organism evidence="1 2">
    <name type="scientific">Sapientia aquatica</name>
    <dbReference type="NCBI Taxonomy" id="1549640"/>
    <lineage>
        <taxon>Bacteria</taxon>
        <taxon>Pseudomonadati</taxon>
        <taxon>Pseudomonadota</taxon>
        <taxon>Betaproteobacteria</taxon>
        <taxon>Burkholderiales</taxon>
        <taxon>Oxalobacteraceae</taxon>
        <taxon>Sapientia</taxon>
    </lineage>
</organism>
<protein>
    <submittedName>
        <fullName evidence="1">Uncharacterized protein</fullName>
    </submittedName>
</protein>